<dbReference type="OrthoDB" id="7964216at2759"/>
<feature type="transmembrane region" description="Helical" evidence="1">
    <location>
        <begin position="109"/>
        <end position="127"/>
    </location>
</feature>
<dbReference type="InterPro" id="IPR032145">
    <property type="entry name" value="DUF4818"/>
</dbReference>
<dbReference type="EMBL" id="CH479184">
    <property type="protein sequence ID" value="EDW37232.1"/>
    <property type="molecule type" value="Genomic_DNA"/>
</dbReference>
<keyword evidence="3" id="KW-1185">Reference proteome</keyword>
<evidence type="ECO:0000313" key="3">
    <source>
        <dbReference type="Proteomes" id="UP000008744"/>
    </source>
</evidence>
<accession>B4GKR6</accession>
<gene>
    <name evidence="2" type="primary">Dper\GL26143</name>
    <name evidence="2" type="ORF">Dper_GL26143</name>
</gene>
<sequence length="312" mass="35013">MEEWWRRGCKSAYLPDNNSKSFYKSKADMGSASVPLSGTLPQLLCAGPYLMHDVDLLVTCNHCAKGLGTKRVFVSVSGSGRHFHLADADADANGDGFDRFKFTVGRQPSAVTIAGLLQLLGVCFFFSPPEDHCSPAPALGSWVFLLVILCFLWDVSIYPLRYMHMSGYWQLLIETVMAIFLAELGAIIIWCSLERVLYGITEGFLNMLGINGCEPSAIQYWLLGLITTAASGALLWFILEATDGMFYLEWHSRKLRRNLRQGWALMSCYLRMSKAARCRAVKACQLATRKRCSRKSRRPQEEDECGEEDECN</sequence>
<dbReference type="Proteomes" id="UP000008744">
    <property type="component" value="Unassembled WGS sequence"/>
</dbReference>
<evidence type="ECO:0000313" key="2">
    <source>
        <dbReference type="EMBL" id="EDW37232.1"/>
    </source>
</evidence>
<dbReference type="OMA" id="RRFMHMA"/>
<name>B4GKR6_DROPE</name>
<keyword evidence="1" id="KW-0812">Transmembrane</keyword>
<feature type="transmembrane region" description="Helical" evidence="1">
    <location>
        <begin position="172"/>
        <end position="198"/>
    </location>
</feature>
<dbReference type="AlphaFoldDB" id="B4GKR6"/>
<feature type="transmembrane region" description="Helical" evidence="1">
    <location>
        <begin position="139"/>
        <end position="160"/>
    </location>
</feature>
<dbReference type="PhylomeDB" id="B4GKR6"/>
<keyword evidence="1" id="KW-0472">Membrane</keyword>
<organism evidence="3">
    <name type="scientific">Drosophila persimilis</name>
    <name type="common">Fruit fly</name>
    <dbReference type="NCBI Taxonomy" id="7234"/>
    <lineage>
        <taxon>Eukaryota</taxon>
        <taxon>Metazoa</taxon>
        <taxon>Ecdysozoa</taxon>
        <taxon>Arthropoda</taxon>
        <taxon>Hexapoda</taxon>
        <taxon>Insecta</taxon>
        <taxon>Pterygota</taxon>
        <taxon>Neoptera</taxon>
        <taxon>Endopterygota</taxon>
        <taxon>Diptera</taxon>
        <taxon>Brachycera</taxon>
        <taxon>Muscomorpha</taxon>
        <taxon>Ephydroidea</taxon>
        <taxon>Drosophilidae</taxon>
        <taxon>Drosophila</taxon>
        <taxon>Sophophora</taxon>
    </lineage>
</organism>
<evidence type="ECO:0000256" key="1">
    <source>
        <dbReference type="SAM" id="Phobius"/>
    </source>
</evidence>
<keyword evidence="1" id="KW-1133">Transmembrane helix</keyword>
<dbReference type="HOGENOM" id="CLU_892169_0_0_1"/>
<dbReference type="Pfam" id="PF16089">
    <property type="entry name" value="DUF4818"/>
    <property type="match status" value="1"/>
</dbReference>
<reference evidence="2 3" key="1">
    <citation type="journal article" date="2007" name="Nature">
        <title>Evolution of genes and genomes on the Drosophila phylogeny.</title>
        <authorList>
            <consortium name="Drosophila 12 Genomes Consortium"/>
            <person name="Clark A.G."/>
            <person name="Eisen M.B."/>
            <person name="Smith D.R."/>
            <person name="Bergman C.M."/>
            <person name="Oliver B."/>
            <person name="Markow T.A."/>
            <person name="Kaufman T.C."/>
            <person name="Kellis M."/>
            <person name="Gelbart W."/>
            <person name="Iyer V.N."/>
            <person name="Pollard D.A."/>
            <person name="Sackton T.B."/>
            <person name="Larracuente A.M."/>
            <person name="Singh N.D."/>
            <person name="Abad J.P."/>
            <person name="Abt D.N."/>
            <person name="Adryan B."/>
            <person name="Aguade M."/>
            <person name="Akashi H."/>
            <person name="Anderson W.W."/>
            <person name="Aquadro C.F."/>
            <person name="Ardell D.H."/>
            <person name="Arguello R."/>
            <person name="Artieri C.G."/>
            <person name="Barbash D.A."/>
            <person name="Barker D."/>
            <person name="Barsanti P."/>
            <person name="Batterham P."/>
            <person name="Batzoglou S."/>
            <person name="Begun D."/>
            <person name="Bhutkar A."/>
            <person name="Blanco E."/>
            <person name="Bosak S.A."/>
            <person name="Bradley R.K."/>
            <person name="Brand A.D."/>
            <person name="Brent M.R."/>
            <person name="Brooks A.N."/>
            <person name="Brown R.H."/>
            <person name="Butlin R.K."/>
            <person name="Caggese C."/>
            <person name="Calvi B.R."/>
            <person name="Bernardo de Carvalho A."/>
            <person name="Caspi A."/>
            <person name="Castrezana S."/>
            <person name="Celniker S.E."/>
            <person name="Chang J.L."/>
            <person name="Chapple C."/>
            <person name="Chatterji S."/>
            <person name="Chinwalla A."/>
            <person name="Civetta A."/>
            <person name="Clifton S.W."/>
            <person name="Comeron J.M."/>
            <person name="Costello J.C."/>
            <person name="Coyne J.A."/>
            <person name="Daub J."/>
            <person name="David R.G."/>
            <person name="Delcher A.L."/>
            <person name="Delehaunty K."/>
            <person name="Do C.B."/>
            <person name="Ebling H."/>
            <person name="Edwards K."/>
            <person name="Eickbush T."/>
            <person name="Evans J.D."/>
            <person name="Filipski A."/>
            <person name="Findeiss S."/>
            <person name="Freyhult E."/>
            <person name="Fulton L."/>
            <person name="Fulton R."/>
            <person name="Garcia A.C."/>
            <person name="Gardiner A."/>
            <person name="Garfield D.A."/>
            <person name="Garvin B.E."/>
            <person name="Gibson G."/>
            <person name="Gilbert D."/>
            <person name="Gnerre S."/>
            <person name="Godfrey J."/>
            <person name="Good R."/>
            <person name="Gotea V."/>
            <person name="Gravely B."/>
            <person name="Greenberg A.J."/>
            <person name="Griffiths-Jones S."/>
            <person name="Gross S."/>
            <person name="Guigo R."/>
            <person name="Gustafson E.A."/>
            <person name="Haerty W."/>
            <person name="Hahn M.W."/>
            <person name="Halligan D.L."/>
            <person name="Halpern A.L."/>
            <person name="Halter G.M."/>
            <person name="Han M.V."/>
            <person name="Heger A."/>
            <person name="Hillier L."/>
            <person name="Hinrichs A.S."/>
            <person name="Holmes I."/>
            <person name="Hoskins R.A."/>
            <person name="Hubisz M.J."/>
            <person name="Hultmark D."/>
            <person name="Huntley M.A."/>
            <person name="Jaffe D.B."/>
            <person name="Jagadeeshan S."/>
            <person name="Jeck W.R."/>
            <person name="Johnson J."/>
            <person name="Jones C.D."/>
            <person name="Jordan W.C."/>
            <person name="Karpen G.H."/>
            <person name="Kataoka E."/>
            <person name="Keightley P.D."/>
            <person name="Kheradpour P."/>
            <person name="Kirkness E.F."/>
            <person name="Koerich L.B."/>
            <person name="Kristiansen K."/>
            <person name="Kudrna D."/>
            <person name="Kulathinal R.J."/>
            <person name="Kumar S."/>
            <person name="Kwok R."/>
            <person name="Lander E."/>
            <person name="Langley C.H."/>
            <person name="Lapoint R."/>
            <person name="Lazzaro B.P."/>
            <person name="Lee S.J."/>
            <person name="Levesque L."/>
            <person name="Li R."/>
            <person name="Lin C.F."/>
            <person name="Lin M.F."/>
            <person name="Lindblad-Toh K."/>
            <person name="Llopart A."/>
            <person name="Long M."/>
            <person name="Low L."/>
            <person name="Lozovsky E."/>
            <person name="Lu J."/>
            <person name="Luo M."/>
            <person name="Machado C.A."/>
            <person name="Makalowski W."/>
            <person name="Marzo M."/>
            <person name="Matsuda M."/>
            <person name="Matzkin L."/>
            <person name="McAllister B."/>
            <person name="McBride C.S."/>
            <person name="McKernan B."/>
            <person name="McKernan K."/>
            <person name="Mendez-Lago M."/>
            <person name="Minx P."/>
            <person name="Mollenhauer M.U."/>
            <person name="Montooth K."/>
            <person name="Mount S.M."/>
            <person name="Mu X."/>
            <person name="Myers E."/>
            <person name="Negre B."/>
            <person name="Newfeld S."/>
            <person name="Nielsen R."/>
            <person name="Noor M.A."/>
            <person name="O'Grady P."/>
            <person name="Pachter L."/>
            <person name="Papaceit M."/>
            <person name="Parisi M.J."/>
            <person name="Parisi M."/>
            <person name="Parts L."/>
            <person name="Pedersen J.S."/>
            <person name="Pesole G."/>
            <person name="Phillippy A.M."/>
            <person name="Ponting C.P."/>
            <person name="Pop M."/>
            <person name="Porcelli D."/>
            <person name="Powell J.R."/>
            <person name="Prohaska S."/>
            <person name="Pruitt K."/>
            <person name="Puig M."/>
            <person name="Quesneville H."/>
            <person name="Ram K.R."/>
            <person name="Rand D."/>
            <person name="Rasmussen M.D."/>
            <person name="Reed L.K."/>
            <person name="Reenan R."/>
            <person name="Reily A."/>
            <person name="Remington K.A."/>
            <person name="Rieger T.T."/>
            <person name="Ritchie M.G."/>
            <person name="Robin C."/>
            <person name="Rogers Y.H."/>
            <person name="Rohde C."/>
            <person name="Rozas J."/>
            <person name="Rubenfield M.J."/>
            <person name="Ruiz A."/>
            <person name="Russo S."/>
            <person name="Salzberg S.L."/>
            <person name="Sanchez-Gracia A."/>
            <person name="Saranga D.J."/>
            <person name="Sato H."/>
            <person name="Schaeffer S.W."/>
            <person name="Schatz M.C."/>
            <person name="Schlenke T."/>
            <person name="Schwartz R."/>
            <person name="Segarra C."/>
            <person name="Singh R.S."/>
            <person name="Sirot L."/>
            <person name="Sirota M."/>
            <person name="Sisneros N.B."/>
            <person name="Smith C.D."/>
            <person name="Smith T.F."/>
            <person name="Spieth J."/>
            <person name="Stage D.E."/>
            <person name="Stark A."/>
            <person name="Stephan W."/>
            <person name="Strausberg R.L."/>
            <person name="Strempel S."/>
            <person name="Sturgill D."/>
            <person name="Sutton G."/>
            <person name="Sutton G.G."/>
            <person name="Tao W."/>
            <person name="Teichmann S."/>
            <person name="Tobari Y.N."/>
            <person name="Tomimura Y."/>
            <person name="Tsolas J.M."/>
            <person name="Valente V.L."/>
            <person name="Venter E."/>
            <person name="Venter J.C."/>
            <person name="Vicario S."/>
            <person name="Vieira F.G."/>
            <person name="Vilella A.J."/>
            <person name="Villasante A."/>
            <person name="Walenz B."/>
            <person name="Wang J."/>
            <person name="Wasserman M."/>
            <person name="Watts T."/>
            <person name="Wilson D."/>
            <person name="Wilson R.K."/>
            <person name="Wing R.A."/>
            <person name="Wolfner M.F."/>
            <person name="Wong A."/>
            <person name="Wong G.K."/>
            <person name="Wu C.I."/>
            <person name="Wu G."/>
            <person name="Yamamoto D."/>
            <person name="Yang H.P."/>
            <person name="Yang S.P."/>
            <person name="Yorke J.A."/>
            <person name="Yoshida K."/>
            <person name="Zdobnov E."/>
            <person name="Zhang P."/>
            <person name="Zhang Y."/>
            <person name="Zimin A.V."/>
            <person name="Baldwin J."/>
            <person name="Abdouelleil A."/>
            <person name="Abdulkadir J."/>
            <person name="Abebe A."/>
            <person name="Abera B."/>
            <person name="Abreu J."/>
            <person name="Acer S.C."/>
            <person name="Aftuck L."/>
            <person name="Alexander A."/>
            <person name="An P."/>
            <person name="Anderson E."/>
            <person name="Anderson S."/>
            <person name="Arachi H."/>
            <person name="Azer M."/>
            <person name="Bachantsang P."/>
            <person name="Barry A."/>
            <person name="Bayul T."/>
            <person name="Berlin A."/>
            <person name="Bessette D."/>
            <person name="Bloom T."/>
            <person name="Blye J."/>
            <person name="Boguslavskiy L."/>
            <person name="Bonnet C."/>
            <person name="Boukhgalter B."/>
            <person name="Bourzgui I."/>
            <person name="Brown A."/>
            <person name="Cahill P."/>
            <person name="Channer S."/>
            <person name="Cheshatsang Y."/>
            <person name="Chuda L."/>
            <person name="Citroen M."/>
            <person name="Collymore A."/>
            <person name="Cooke P."/>
            <person name="Costello M."/>
            <person name="D'Aco K."/>
            <person name="Daza R."/>
            <person name="De Haan G."/>
            <person name="DeGray S."/>
            <person name="DeMaso C."/>
            <person name="Dhargay N."/>
            <person name="Dooley K."/>
            <person name="Dooley E."/>
            <person name="Doricent M."/>
            <person name="Dorje P."/>
            <person name="Dorjee K."/>
            <person name="Dupes A."/>
            <person name="Elong R."/>
            <person name="Falk J."/>
            <person name="Farina A."/>
            <person name="Faro S."/>
            <person name="Ferguson D."/>
            <person name="Fisher S."/>
            <person name="Foley C.D."/>
            <person name="Franke A."/>
            <person name="Friedrich D."/>
            <person name="Gadbois L."/>
            <person name="Gearin G."/>
            <person name="Gearin C.R."/>
            <person name="Giannoukos G."/>
            <person name="Goode T."/>
            <person name="Graham J."/>
            <person name="Grandbois E."/>
            <person name="Grewal S."/>
            <person name="Gyaltsen K."/>
            <person name="Hafez N."/>
            <person name="Hagos B."/>
            <person name="Hall J."/>
            <person name="Henson C."/>
            <person name="Hollinger A."/>
            <person name="Honan T."/>
            <person name="Huard M.D."/>
            <person name="Hughes L."/>
            <person name="Hurhula B."/>
            <person name="Husby M.E."/>
            <person name="Kamat A."/>
            <person name="Kanga B."/>
            <person name="Kashin S."/>
            <person name="Khazanovich D."/>
            <person name="Kisner P."/>
            <person name="Lance K."/>
            <person name="Lara M."/>
            <person name="Lee W."/>
            <person name="Lennon N."/>
            <person name="Letendre F."/>
            <person name="LeVine R."/>
            <person name="Lipovsky A."/>
            <person name="Liu X."/>
            <person name="Liu J."/>
            <person name="Liu S."/>
            <person name="Lokyitsang T."/>
            <person name="Lokyitsang Y."/>
            <person name="Lubonja R."/>
            <person name="Lui A."/>
            <person name="MacDonald P."/>
            <person name="Magnisalis V."/>
            <person name="Maru K."/>
            <person name="Matthews C."/>
            <person name="McCusker W."/>
            <person name="McDonough S."/>
            <person name="Mehta T."/>
            <person name="Meldrim J."/>
            <person name="Meneus L."/>
            <person name="Mihai O."/>
            <person name="Mihalev A."/>
            <person name="Mihova T."/>
            <person name="Mittelman R."/>
            <person name="Mlenga V."/>
            <person name="Montmayeur A."/>
            <person name="Mulrain L."/>
            <person name="Navidi A."/>
            <person name="Naylor J."/>
            <person name="Negash T."/>
            <person name="Nguyen T."/>
            <person name="Nguyen N."/>
            <person name="Nicol R."/>
            <person name="Norbu C."/>
            <person name="Norbu N."/>
            <person name="Novod N."/>
            <person name="O'Neill B."/>
            <person name="Osman S."/>
            <person name="Markiewicz E."/>
            <person name="Oyono O.L."/>
            <person name="Patti C."/>
            <person name="Phunkhang P."/>
            <person name="Pierre F."/>
            <person name="Priest M."/>
            <person name="Raghuraman S."/>
            <person name="Rege F."/>
            <person name="Reyes R."/>
            <person name="Rise C."/>
            <person name="Rogov P."/>
            <person name="Ross K."/>
            <person name="Ryan E."/>
            <person name="Settipalli S."/>
            <person name="Shea T."/>
            <person name="Sherpa N."/>
            <person name="Shi L."/>
            <person name="Shih D."/>
            <person name="Sparrow T."/>
            <person name="Spaulding J."/>
            <person name="Stalker J."/>
            <person name="Stange-Thomann N."/>
            <person name="Stavropoulos S."/>
            <person name="Stone C."/>
            <person name="Strader C."/>
            <person name="Tesfaye S."/>
            <person name="Thomson T."/>
            <person name="Thoulutsang Y."/>
            <person name="Thoulutsang D."/>
            <person name="Topham K."/>
            <person name="Topping I."/>
            <person name="Tsamla T."/>
            <person name="Vassiliev H."/>
            <person name="Vo A."/>
            <person name="Wangchuk T."/>
            <person name="Wangdi T."/>
            <person name="Weiand M."/>
            <person name="Wilkinson J."/>
            <person name="Wilson A."/>
            <person name="Yadav S."/>
            <person name="Young G."/>
            <person name="Yu Q."/>
            <person name="Zembek L."/>
            <person name="Zhong D."/>
            <person name="Zimmer A."/>
            <person name="Zwirko Z."/>
            <person name="Jaffe D.B."/>
            <person name="Alvarez P."/>
            <person name="Brockman W."/>
            <person name="Butler J."/>
            <person name="Chin C."/>
            <person name="Gnerre S."/>
            <person name="Grabherr M."/>
            <person name="Kleber M."/>
            <person name="Mauceli E."/>
            <person name="MacCallum I."/>
        </authorList>
    </citation>
    <scope>NUCLEOTIDE SEQUENCE [LARGE SCALE GENOMIC DNA]</scope>
    <source>
        <strain evidence="3">MSH-3 / Tucson 14011-0111.49</strain>
    </source>
</reference>
<feature type="transmembrane region" description="Helical" evidence="1">
    <location>
        <begin position="218"/>
        <end position="239"/>
    </location>
</feature>
<protein>
    <submittedName>
        <fullName evidence="2">GL26143</fullName>
    </submittedName>
</protein>
<proteinExistence type="predicted"/>
<dbReference type="eggNOG" id="ENOG502TCGZ">
    <property type="taxonomic scope" value="Eukaryota"/>
</dbReference>